<dbReference type="Proteomes" id="UP001630127">
    <property type="component" value="Unassembled WGS sequence"/>
</dbReference>
<dbReference type="AlphaFoldDB" id="A0ABD3AB43"/>
<keyword evidence="2 6" id="KW-0812">Transmembrane</keyword>
<evidence type="ECO:0000256" key="5">
    <source>
        <dbReference type="SAM" id="MobiDB-lite"/>
    </source>
</evidence>
<dbReference type="SUPFAM" id="SSF117070">
    <property type="entry name" value="LEA14-like"/>
    <property type="match status" value="1"/>
</dbReference>
<keyword evidence="9" id="KW-1185">Reference proteome</keyword>
<evidence type="ECO:0000256" key="2">
    <source>
        <dbReference type="ARBA" id="ARBA00022692"/>
    </source>
</evidence>
<name>A0ABD3AB43_9GENT</name>
<protein>
    <recommendedName>
        <fullName evidence="7">Late embryogenesis abundant protein LEA-2 subgroup domain-containing protein</fullName>
    </recommendedName>
</protein>
<dbReference type="InterPro" id="IPR004864">
    <property type="entry name" value="LEA_2"/>
</dbReference>
<sequence length="235" mass="26634">MTSSKPSDATVTSPQQPYYHPLPAEAHNHNDPPQPPPQYIYLLPRYYNNDNGNSPPFLSRKCQRRLICLIPLLLILGLAVFLLWPSDPEISVVRLRLDHFRIHTFPKISLDLTLDLTIKIRNRDFFSIDYKSLIVSVGYRGKQLGYVTSDHGHVKARASSYINATLQLDGVEILSDVFPLIEDLTKGEITFDSVTKIGGQLGLIFFEVPLEAKVSCEISVNTHNQTIERQNCYPE</sequence>
<reference evidence="8 9" key="1">
    <citation type="submission" date="2024-11" db="EMBL/GenBank/DDBJ databases">
        <title>A near-complete genome assembly of Cinchona calisaya.</title>
        <authorList>
            <person name="Lian D.C."/>
            <person name="Zhao X.W."/>
            <person name="Wei L."/>
        </authorList>
    </citation>
    <scope>NUCLEOTIDE SEQUENCE [LARGE SCALE GENOMIC DNA]</scope>
    <source>
        <tissue evidence="8">Nenye</tissue>
    </source>
</reference>
<evidence type="ECO:0000256" key="6">
    <source>
        <dbReference type="SAM" id="Phobius"/>
    </source>
</evidence>
<evidence type="ECO:0000313" key="9">
    <source>
        <dbReference type="Proteomes" id="UP001630127"/>
    </source>
</evidence>
<dbReference type="GO" id="GO:0016020">
    <property type="term" value="C:membrane"/>
    <property type="evidence" value="ECO:0007669"/>
    <property type="project" value="UniProtKB-SubCell"/>
</dbReference>
<dbReference type="EMBL" id="JBJUIK010000004">
    <property type="protein sequence ID" value="KAL3528778.1"/>
    <property type="molecule type" value="Genomic_DNA"/>
</dbReference>
<feature type="domain" description="Late embryogenesis abundant protein LEA-2 subgroup" evidence="7">
    <location>
        <begin position="117"/>
        <end position="212"/>
    </location>
</feature>
<proteinExistence type="predicted"/>
<evidence type="ECO:0000313" key="8">
    <source>
        <dbReference type="EMBL" id="KAL3528778.1"/>
    </source>
</evidence>
<dbReference type="PANTHER" id="PTHR31234:SF4">
    <property type="entry name" value="EXPRESSED PROTEIN"/>
    <property type="match status" value="1"/>
</dbReference>
<accession>A0ABD3AB43</accession>
<feature type="compositionally biased region" description="Polar residues" evidence="5">
    <location>
        <begin position="1"/>
        <end position="16"/>
    </location>
</feature>
<comment type="caution">
    <text evidence="8">The sequence shown here is derived from an EMBL/GenBank/DDBJ whole genome shotgun (WGS) entry which is preliminary data.</text>
</comment>
<dbReference type="Gene3D" id="2.60.40.1820">
    <property type="match status" value="1"/>
</dbReference>
<organism evidence="8 9">
    <name type="scientific">Cinchona calisaya</name>
    <dbReference type="NCBI Taxonomy" id="153742"/>
    <lineage>
        <taxon>Eukaryota</taxon>
        <taxon>Viridiplantae</taxon>
        <taxon>Streptophyta</taxon>
        <taxon>Embryophyta</taxon>
        <taxon>Tracheophyta</taxon>
        <taxon>Spermatophyta</taxon>
        <taxon>Magnoliopsida</taxon>
        <taxon>eudicotyledons</taxon>
        <taxon>Gunneridae</taxon>
        <taxon>Pentapetalae</taxon>
        <taxon>asterids</taxon>
        <taxon>lamiids</taxon>
        <taxon>Gentianales</taxon>
        <taxon>Rubiaceae</taxon>
        <taxon>Cinchonoideae</taxon>
        <taxon>Cinchoneae</taxon>
        <taxon>Cinchona</taxon>
    </lineage>
</organism>
<evidence type="ECO:0000256" key="3">
    <source>
        <dbReference type="ARBA" id="ARBA00022989"/>
    </source>
</evidence>
<feature type="transmembrane region" description="Helical" evidence="6">
    <location>
        <begin position="66"/>
        <end position="84"/>
    </location>
</feature>
<gene>
    <name evidence="8" type="ORF">ACH5RR_008100</name>
</gene>
<dbReference type="InterPro" id="IPR044839">
    <property type="entry name" value="NDR1-like"/>
</dbReference>
<dbReference type="PANTHER" id="PTHR31234">
    <property type="entry name" value="LATE EMBRYOGENESIS ABUNDANT (LEA) HYDROXYPROLINE-RICH GLYCOPROTEIN FAMILY"/>
    <property type="match status" value="1"/>
</dbReference>
<comment type="subcellular location">
    <subcellularLocation>
        <location evidence="1">Membrane</location>
        <topology evidence="1">Single-pass membrane protein</topology>
    </subcellularLocation>
</comment>
<evidence type="ECO:0000259" key="7">
    <source>
        <dbReference type="Pfam" id="PF03168"/>
    </source>
</evidence>
<dbReference type="Pfam" id="PF03168">
    <property type="entry name" value="LEA_2"/>
    <property type="match status" value="1"/>
</dbReference>
<feature type="region of interest" description="Disordered" evidence="5">
    <location>
        <begin position="1"/>
        <end position="33"/>
    </location>
</feature>
<keyword evidence="4 6" id="KW-0472">Membrane</keyword>
<keyword evidence="3 6" id="KW-1133">Transmembrane helix</keyword>
<evidence type="ECO:0000256" key="4">
    <source>
        <dbReference type="ARBA" id="ARBA00023136"/>
    </source>
</evidence>
<evidence type="ECO:0000256" key="1">
    <source>
        <dbReference type="ARBA" id="ARBA00004167"/>
    </source>
</evidence>